<dbReference type="EMBL" id="DS469541">
    <property type="protein sequence ID" value="EDO44821.1"/>
    <property type="molecule type" value="Genomic_DNA"/>
</dbReference>
<gene>
    <name evidence="1" type="ORF">NEMVEDRAFT_v1g232297</name>
</gene>
<reference evidence="1 2" key="1">
    <citation type="journal article" date="2007" name="Science">
        <title>Sea anemone genome reveals ancestral eumetazoan gene repertoire and genomic organization.</title>
        <authorList>
            <person name="Putnam N.H."/>
            <person name="Srivastava M."/>
            <person name="Hellsten U."/>
            <person name="Dirks B."/>
            <person name="Chapman J."/>
            <person name="Salamov A."/>
            <person name="Terry A."/>
            <person name="Shapiro H."/>
            <person name="Lindquist E."/>
            <person name="Kapitonov V.V."/>
            <person name="Jurka J."/>
            <person name="Genikhovich G."/>
            <person name="Grigoriev I.V."/>
            <person name="Lucas S.M."/>
            <person name="Steele R.E."/>
            <person name="Finnerty J.R."/>
            <person name="Technau U."/>
            <person name="Martindale M.Q."/>
            <person name="Rokhsar D.S."/>
        </authorList>
    </citation>
    <scope>NUCLEOTIDE SEQUENCE [LARGE SCALE GENOMIC DNA]</scope>
    <source>
        <strain evidence="2">CH2 X CH6</strain>
    </source>
</reference>
<dbReference type="InParanoid" id="A7RUW6"/>
<accession>A7RUW6</accession>
<proteinExistence type="predicted"/>
<dbReference type="Gene3D" id="1.25.10.10">
    <property type="entry name" value="Leucine-rich Repeat Variant"/>
    <property type="match status" value="1"/>
</dbReference>
<protein>
    <submittedName>
        <fullName evidence="1">Uncharacterized protein</fullName>
    </submittedName>
</protein>
<dbReference type="AlphaFoldDB" id="A7RUW6"/>
<dbReference type="PhylomeDB" id="A7RUW6"/>
<sequence>MRDNPFLDEILSAVWSQDTQKRLRAAEDLSNYLNDPSNDIVFHGYERLIDGLVGWVNSSNFRVSLSGLEILHQIVDQMGERFKHSLLPVWSSPDVPLLQYVLFTRYRLVKYLCELHVPFRGTSSVWTKETSSCMRPM</sequence>
<evidence type="ECO:0000313" key="1">
    <source>
        <dbReference type="EMBL" id="EDO44821.1"/>
    </source>
</evidence>
<keyword evidence="2" id="KW-1185">Reference proteome</keyword>
<dbReference type="eggNOG" id="ENOG502S705">
    <property type="taxonomic scope" value="Eukaryota"/>
</dbReference>
<dbReference type="InterPro" id="IPR016024">
    <property type="entry name" value="ARM-type_fold"/>
</dbReference>
<dbReference type="Proteomes" id="UP000001593">
    <property type="component" value="Unassembled WGS sequence"/>
</dbReference>
<organism evidence="1 2">
    <name type="scientific">Nematostella vectensis</name>
    <name type="common">Starlet sea anemone</name>
    <dbReference type="NCBI Taxonomy" id="45351"/>
    <lineage>
        <taxon>Eukaryota</taxon>
        <taxon>Metazoa</taxon>
        <taxon>Cnidaria</taxon>
        <taxon>Anthozoa</taxon>
        <taxon>Hexacorallia</taxon>
        <taxon>Actiniaria</taxon>
        <taxon>Edwardsiidae</taxon>
        <taxon>Nematostella</taxon>
    </lineage>
</organism>
<dbReference type="HOGENOM" id="CLU_1867521_0_0_1"/>
<dbReference type="InterPro" id="IPR011989">
    <property type="entry name" value="ARM-like"/>
</dbReference>
<dbReference type="SUPFAM" id="SSF48371">
    <property type="entry name" value="ARM repeat"/>
    <property type="match status" value="1"/>
</dbReference>
<name>A7RUW6_NEMVE</name>
<evidence type="ECO:0000313" key="2">
    <source>
        <dbReference type="Proteomes" id="UP000001593"/>
    </source>
</evidence>
<dbReference type="STRING" id="45351.A7RUW6"/>